<protein>
    <submittedName>
        <fullName evidence="8">Cytochrome P450</fullName>
    </submittedName>
</protein>
<dbReference type="GO" id="GO:0004497">
    <property type="term" value="F:monooxygenase activity"/>
    <property type="evidence" value="ECO:0007669"/>
    <property type="project" value="UniProtKB-KW"/>
</dbReference>
<feature type="binding site" description="axial binding residue" evidence="7">
    <location>
        <position position="486"/>
    </location>
    <ligand>
        <name>heme</name>
        <dbReference type="ChEBI" id="CHEBI:30413"/>
    </ligand>
    <ligandPart>
        <name>Fe</name>
        <dbReference type="ChEBI" id="CHEBI:18248"/>
    </ligandPart>
</feature>
<keyword evidence="4 7" id="KW-0479">Metal-binding</keyword>
<dbReference type="Gene3D" id="1.10.630.10">
    <property type="entry name" value="Cytochrome P450"/>
    <property type="match status" value="1"/>
</dbReference>
<evidence type="ECO:0000256" key="3">
    <source>
        <dbReference type="ARBA" id="ARBA00022617"/>
    </source>
</evidence>
<evidence type="ECO:0000256" key="2">
    <source>
        <dbReference type="ARBA" id="ARBA00010617"/>
    </source>
</evidence>
<dbReference type="PANTHER" id="PTHR24305">
    <property type="entry name" value="CYTOCHROME P450"/>
    <property type="match status" value="1"/>
</dbReference>
<dbReference type="STRING" id="1380566.A0A179F560"/>
<accession>A0A179F560</accession>
<keyword evidence="6" id="KW-0560">Oxidoreductase</keyword>
<dbReference type="InterPro" id="IPR002403">
    <property type="entry name" value="Cyt_P450_E_grp-IV"/>
</dbReference>
<dbReference type="Proteomes" id="UP000078397">
    <property type="component" value="Unassembled WGS sequence"/>
</dbReference>
<proteinExistence type="inferred from homology"/>
<dbReference type="GO" id="GO:0005506">
    <property type="term" value="F:iron ion binding"/>
    <property type="evidence" value="ECO:0007669"/>
    <property type="project" value="InterPro"/>
</dbReference>
<gene>
    <name evidence="8" type="ORF">VFPPC_10674</name>
</gene>
<reference evidence="8 9" key="1">
    <citation type="journal article" date="2016" name="PLoS Pathog.">
        <title>Biosynthesis of antibiotic leucinostatins in bio-control fungus Purpureocillium lilacinum and their inhibition on phytophthora revealed by genome mining.</title>
        <authorList>
            <person name="Wang G."/>
            <person name="Liu Z."/>
            <person name="Lin R."/>
            <person name="Li E."/>
            <person name="Mao Z."/>
            <person name="Ling J."/>
            <person name="Yang Y."/>
            <person name="Yin W.B."/>
            <person name="Xie B."/>
        </authorList>
    </citation>
    <scope>NUCLEOTIDE SEQUENCE [LARGE SCALE GENOMIC DNA]</scope>
    <source>
        <strain evidence="8">170</strain>
    </source>
</reference>
<dbReference type="KEGG" id="pchm:VFPPC_10674"/>
<evidence type="ECO:0000256" key="6">
    <source>
        <dbReference type="ARBA" id="ARBA00023033"/>
    </source>
</evidence>
<organism evidence="8 9">
    <name type="scientific">Pochonia chlamydosporia 170</name>
    <dbReference type="NCBI Taxonomy" id="1380566"/>
    <lineage>
        <taxon>Eukaryota</taxon>
        <taxon>Fungi</taxon>
        <taxon>Dikarya</taxon>
        <taxon>Ascomycota</taxon>
        <taxon>Pezizomycotina</taxon>
        <taxon>Sordariomycetes</taxon>
        <taxon>Hypocreomycetidae</taxon>
        <taxon>Hypocreales</taxon>
        <taxon>Clavicipitaceae</taxon>
        <taxon>Pochonia</taxon>
    </lineage>
</organism>
<evidence type="ECO:0000256" key="5">
    <source>
        <dbReference type="ARBA" id="ARBA00023004"/>
    </source>
</evidence>
<comment type="similarity">
    <text evidence="2">Belongs to the cytochrome P450 family.</text>
</comment>
<name>A0A179F560_METCM</name>
<keyword evidence="5 7" id="KW-0408">Iron</keyword>
<evidence type="ECO:0000313" key="9">
    <source>
        <dbReference type="Proteomes" id="UP000078397"/>
    </source>
</evidence>
<dbReference type="PRINTS" id="PR00465">
    <property type="entry name" value="EP450IV"/>
</dbReference>
<dbReference type="PRINTS" id="PR00385">
    <property type="entry name" value="P450"/>
</dbReference>
<evidence type="ECO:0000256" key="1">
    <source>
        <dbReference type="ARBA" id="ARBA00001971"/>
    </source>
</evidence>
<sequence length="535" mass="60599">MIVALAAAASLLLILYTLRQAFWSPLSRVPSAHWSARYSSLWILWTRYNGRELSSLVDAHRKHGPILLVGPRDLSVSSYQDGIRRVYDAGFPKPTAFYSVFNYFRRRNAFTSLNRREHGSRRRRTAALYSKTALLQSEHLQQVTSKILHERLVPRLEQAAKKSLPIDGLDLSYCICADYLSAFMFGYCNASQYLLLPRAAMDTWREHYENSMCHETFFVQETPLLYGILKKLSIDLLPKKYACSKLFLEDWVENLSTKADTTIAATKKSDASGQPAVAVQDEPVVYAKAKQMVENDSPQLSSHEKRLEVASEMFDHISASREVLGLVLAYTFWYLAQDPHAQHEILAELTAAGVDVTGVGKKVQRESECQSANNQHRDRLAAQLDSLPYLRAVINESLRMRPTSTPLPRITPPDRAVSVAGIDGIPPNTRINAFQWFMHRDEDKWNRADDWDPERWVLRGVKPKSNMAAGVGQGVLWPFASGPRMCLGNNLTFYMMQHILAVMVSKFTFTSCAVEKDCWPGSPDDVLPIRVQARK</sequence>
<dbReference type="Pfam" id="PF00067">
    <property type="entry name" value="p450"/>
    <property type="match status" value="1"/>
</dbReference>
<evidence type="ECO:0000256" key="4">
    <source>
        <dbReference type="ARBA" id="ARBA00022723"/>
    </source>
</evidence>
<dbReference type="InterPro" id="IPR050121">
    <property type="entry name" value="Cytochrome_P450_monoxygenase"/>
</dbReference>
<dbReference type="GO" id="GO:0020037">
    <property type="term" value="F:heme binding"/>
    <property type="evidence" value="ECO:0007669"/>
    <property type="project" value="InterPro"/>
</dbReference>
<comment type="cofactor">
    <cofactor evidence="1 7">
        <name>heme</name>
        <dbReference type="ChEBI" id="CHEBI:30413"/>
    </cofactor>
</comment>
<dbReference type="InterPro" id="IPR036396">
    <property type="entry name" value="Cyt_P450_sf"/>
</dbReference>
<keyword evidence="9" id="KW-1185">Reference proteome</keyword>
<keyword evidence="6" id="KW-0503">Monooxygenase</keyword>
<dbReference type="InterPro" id="IPR001128">
    <property type="entry name" value="Cyt_P450"/>
</dbReference>
<dbReference type="EMBL" id="LSBJ02000009">
    <property type="protein sequence ID" value="OAQ60249.2"/>
    <property type="molecule type" value="Genomic_DNA"/>
</dbReference>
<keyword evidence="3 7" id="KW-0349">Heme</keyword>
<dbReference type="OrthoDB" id="5151815at2759"/>
<evidence type="ECO:0000256" key="7">
    <source>
        <dbReference type="PIRSR" id="PIRSR602403-1"/>
    </source>
</evidence>
<dbReference type="RefSeq" id="XP_022284070.1">
    <property type="nucleotide sequence ID" value="XM_022428723.1"/>
</dbReference>
<comment type="caution">
    <text evidence="8">The sequence shown here is derived from an EMBL/GenBank/DDBJ whole genome shotgun (WGS) entry which is preliminary data.</text>
</comment>
<dbReference type="GO" id="GO:0016705">
    <property type="term" value="F:oxidoreductase activity, acting on paired donors, with incorporation or reduction of molecular oxygen"/>
    <property type="evidence" value="ECO:0007669"/>
    <property type="project" value="InterPro"/>
</dbReference>
<dbReference type="SUPFAM" id="SSF48264">
    <property type="entry name" value="Cytochrome P450"/>
    <property type="match status" value="1"/>
</dbReference>
<dbReference type="GeneID" id="28852993"/>
<dbReference type="PANTHER" id="PTHR24305:SF166">
    <property type="entry name" value="CYTOCHROME P450 12A4, MITOCHONDRIAL-RELATED"/>
    <property type="match status" value="1"/>
</dbReference>
<evidence type="ECO:0000313" key="8">
    <source>
        <dbReference type="EMBL" id="OAQ60249.2"/>
    </source>
</evidence>
<dbReference type="AlphaFoldDB" id="A0A179F560"/>